<sequence length="426" mass="46674">MPAHFWWSEHMLAALSSWHMGRVIYAYRTHPIHGGQPIAQKRVAYWLDLTQAQLSRIETGPAPELLTKLIRWARVLRIPAELLWFKMPAGSTLDEVNRNDFLRAAAAVTATAAASPHSLLQMLNDTRLTEIPARVGTAEIEQLRAASDLFAGWDALYGGGLVREVVAAQLRVAVSYLRAGCAPKHRNGLYSAVGALSHTAGFMAFDACAHSDAADMFDLALKCAEEADAWQLRAKILSSMARHRIWTGKPKDGLRLTQKAFLYSDRLTATERAMLYTTQARAHGKLGHVQAVTTAVGRADDQFSHSRPTEDPTWMNYYDTAQHAGDTGHALFDIAVHGKFGSEARRRLGTAVADHTADAERSRTISMIKLASLTMSTGDPDEAAEIGSIAIARAAGLKSMRAAEDVHELRSYARHAGRAFDQVPAE</sequence>
<dbReference type="EMBL" id="JAAXOO010000002">
    <property type="protein sequence ID" value="NKY32989.1"/>
    <property type="molecule type" value="Genomic_DNA"/>
</dbReference>
<accession>A0A846XCW9</accession>
<evidence type="ECO:0000313" key="2">
    <source>
        <dbReference type="Proteomes" id="UP000565715"/>
    </source>
</evidence>
<proteinExistence type="predicted"/>
<name>A0A846XCW9_9NOCA</name>
<dbReference type="AlphaFoldDB" id="A0A846XCW9"/>
<protein>
    <submittedName>
        <fullName evidence="1">XRE family transcriptional regulator</fullName>
    </submittedName>
</protein>
<dbReference type="Proteomes" id="UP000565715">
    <property type="component" value="Unassembled WGS sequence"/>
</dbReference>
<evidence type="ECO:0000313" key="1">
    <source>
        <dbReference type="EMBL" id="NKY32989.1"/>
    </source>
</evidence>
<dbReference type="RefSeq" id="WP_157113007.1">
    <property type="nucleotide sequence ID" value="NZ_JAAXOO010000002.1"/>
</dbReference>
<organism evidence="1 2">
    <name type="scientific">Nocardia speluncae</name>
    <dbReference type="NCBI Taxonomy" id="419477"/>
    <lineage>
        <taxon>Bacteria</taxon>
        <taxon>Bacillati</taxon>
        <taxon>Actinomycetota</taxon>
        <taxon>Actinomycetes</taxon>
        <taxon>Mycobacteriales</taxon>
        <taxon>Nocardiaceae</taxon>
        <taxon>Nocardia</taxon>
    </lineage>
</organism>
<gene>
    <name evidence="1" type="ORF">HGA13_07865</name>
</gene>
<keyword evidence="2" id="KW-1185">Reference proteome</keyword>
<comment type="caution">
    <text evidence="1">The sequence shown here is derived from an EMBL/GenBank/DDBJ whole genome shotgun (WGS) entry which is preliminary data.</text>
</comment>
<reference evidence="1 2" key="1">
    <citation type="submission" date="2020-04" db="EMBL/GenBank/DDBJ databases">
        <title>MicrobeNet Type strains.</title>
        <authorList>
            <person name="Nicholson A.C."/>
        </authorList>
    </citation>
    <scope>NUCLEOTIDE SEQUENCE [LARGE SCALE GENOMIC DNA]</scope>
    <source>
        <strain evidence="1 2">DSM 45078</strain>
    </source>
</reference>